<evidence type="ECO:0000313" key="3">
    <source>
        <dbReference type="Proteomes" id="UP000683000"/>
    </source>
</evidence>
<proteinExistence type="predicted"/>
<feature type="compositionally biased region" description="Pro residues" evidence="1">
    <location>
        <begin position="66"/>
        <end position="75"/>
    </location>
</feature>
<evidence type="ECO:0008006" key="4">
    <source>
        <dbReference type="Google" id="ProtNLM"/>
    </source>
</evidence>
<feature type="region of interest" description="Disordered" evidence="1">
    <location>
        <begin position="274"/>
        <end position="327"/>
    </location>
</feature>
<dbReference type="EMBL" id="JAGFBS010000017">
    <property type="protein sequence ID" value="KAG6374566.1"/>
    <property type="molecule type" value="Genomic_DNA"/>
</dbReference>
<comment type="caution">
    <text evidence="2">The sequence shown here is derived from an EMBL/GenBank/DDBJ whole genome shotgun (WGS) entry which is preliminary data.</text>
</comment>
<dbReference type="Proteomes" id="UP000683000">
    <property type="component" value="Unassembled WGS sequence"/>
</dbReference>
<dbReference type="AlphaFoldDB" id="A0A8I3A7H2"/>
<evidence type="ECO:0000256" key="1">
    <source>
        <dbReference type="SAM" id="MobiDB-lite"/>
    </source>
</evidence>
<feature type="compositionally biased region" description="Basic residues" evidence="1">
    <location>
        <begin position="53"/>
        <end position="63"/>
    </location>
</feature>
<feature type="region of interest" description="Disordered" evidence="1">
    <location>
        <begin position="48"/>
        <end position="118"/>
    </location>
</feature>
<keyword evidence="3" id="KW-1185">Reference proteome</keyword>
<accession>A0A8I3A7H2</accession>
<gene>
    <name evidence="2" type="ORF">JVT61DRAFT_3919</name>
</gene>
<name>A0A8I3A7H2_9AGAM</name>
<reference evidence="2" key="1">
    <citation type="submission" date="2021-03" db="EMBL/GenBank/DDBJ databases">
        <title>Evolutionary innovations through gain and loss of genes in the ectomycorrhizal Boletales.</title>
        <authorList>
            <person name="Wu G."/>
            <person name="Miyauchi S."/>
            <person name="Morin E."/>
            <person name="Yang Z.-L."/>
            <person name="Xu J."/>
            <person name="Martin F.M."/>
        </authorList>
    </citation>
    <scope>NUCLEOTIDE SEQUENCE</scope>
    <source>
        <strain evidence="2">BR01</strain>
    </source>
</reference>
<feature type="compositionally biased region" description="Polar residues" evidence="1">
    <location>
        <begin position="274"/>
        <end position="289"/>
    </location>
</feature>
<evidence type="ECO:0000313" key="2">
    <source>
        <dbReference type="EMBL" id="KAG6374566.1"/>
    </source>
</evidence>
<protein>
    <recommendedName>
        <fullName evidence="4">Zn(2)-C6 fungal-type domain-containing protein</fullName>
    </recommendedName>
</protein>
<organism evidence="2 3">
    <name type="scientific">Boletus reticuloceps</name>
    <dbReference type="NCBI Taxonomy" id="495285"/>
    <lineage>
        <taxon>Eukaryota</taxon>
        <taxon>Fungi</taxon>
        <taxon>Dikarya</taxon>
        <taxon>Basidiomycota</taxon>
        <taxon>Agaricomycotina</taxon>
        <taxon>Agaricomycetes</taxon>
        <taxon>Agaricomycetidae</taxon>
        <taxon>Boletales</taxon>
        <taxon>Boletineae</taxon>
        <taxon>Boletaceae</taxon>
        <taxon>Boletoideae</taxon>
        <taxon>Boletus</taxon>
    </lineage>
</organism>
<dbReference type="OrthoDB" id="10555509at2759"/>
<sequence>MFPTCSPGSQIAGACGSCRTSNYLCSLSQNGGSCIQCKTRRKKCDYAGPRGLPRAKSHIRTRQRSPSPPMHPPPLKKCGAQSYLRRSASPAKACSSIQQRRSPTPIPTKRRRVSSRVTMKNNARSILEESQRLPMLIIPPVRNQATVAPVINSEERPMIPLPTRGHSPRSANRAMEPAELGVTLGKTYNVWGDHLMTREEHQEMQRQFTAMKAENDWIKSELNNVYTLIRDMQANMLCLRGTVKATHLFSMGSGEQHPDQRLSSSLNIAAEISQGSAPHSLPSNVANLSSEERDSIPPIETLAIGIKETETDPFPNANPEEINPVSH</sequence>